<reference evidence="1" key="1">
    <citation type="submission" date="2022-03" db="EMBL/GenBank/DDBJ databases">
        <authorList>
            <person name="Martin C."/>
        </authorList>
    </citation>
    <scope>NUCLEOTIDE SEQUENCE</scope>
</reference>
<name>A0A8S4NHB0_OWEFU</name>
<sequence length="208" mass="23813">MLQSHPPCHPQRVVYQQSGWDPNIQYVQPEGTPRGHNIATNRSYEPITRLNSYHVTTTTESNNQLNSHYIVRKVQPSREVNSHHMIRTGQPINGVYASHVMHTGGTPQFRGQPAPQYKLGPGMVISRRLITAPQGKIPKRYIITRLPEQQNPMDNQQESPYEMFNRSLEKTSKWLTEQNSLKNKYADVPKIIPDAPKLIRKDSLSAKL</sequence>
<organism evidence="1 2">
    <name type="scientific">Owenia fusiformis</name>
    <name type="common">Polychaete worm</name>
    <dbReference type="NCBI Taxonomy" id="6347"/>
    <lineage>
        <taxon>Eukaryota</taxon>
        <taxon>Metazoa</taxon>
        <taxon>Spiralia</taxon>
        <taxon>Lophotrochozoa</taxon>
        <taxon>Annelida</taxon>
        <taxon>Polychaeta</taxon>
        <taxon>Sedentaria</taxon>
        <taxon>Canalipalpata</taxon>
        <taxon>Sabellida</taxon>
        <taxon>Oweniida</taxon>
        <taxon>Oweniidae</taxon>
        <taxon>Owenia</taxon>
    </lineage>
</organism>
<accession>A0A8S4NHB0</accession>
<dbReference type="EMBL" id="CAIIXF020000003">
    <property type="protein sequence ID" value="CAH1780275.1"/>
    <property type="molecule type" value="Genomic_DNA"/>
</dbReference>
<evidence type="ECO:0000313" key="2">
    <source>
        <dbReference type="Proteomes" id="UP000749559"/>
    </source>
</evidence>
<keyword evidence="2" id="KW-1185">Reference proteome</keyword>
<dbReference type="AlphaFoldDB" id="A0A8S4NHB0"/>
<comment type="caution">
    <text evidence="1">The sequence shown here is derived from an EMBL/GenBank/DDBJ whole genome shotgun (WGS) entry which is preliminary data.</text>
</comment>
<evidence type="ECO:0000313" key="1">
    <source>
        <dbReference type="EMBL" id="CAH1780275.1"/>
    </source>
</evidence>
<protein>
    <submittedName>
        <fullName evidence="1">Uncharacterized protein</fullName>
    </submittedName>
</protein>
<gene>
    <name evidence="1" type="ORF">OFUS_LOCUS6984</name>
</gene>
<proteinExistence type="predicted"/>
<dbReference type="Proteomes" id="UP000749559">
    <property type="component" value="Unassembled WGS sequence"/>
</dbReference>